<evidence type="ECO:0000256" key="1">
    <source>
        <dbReference type="ARBA" id="ARBA00001286"/>
    </source>
</evidence>
<dbReference type="Pfam" id="PF01035">
    <property type="entry name" value="DNA_binding_1"/>
    <property type="match status" value="1"/>
</dbReference>
<evidence type="ECO:0000256" key="3">
    <source>
        <dbReference type="ARBA" id="ARBA00022490"/>
    </source>
</evidence>
<dbReference type="InterPro" id="IPR001497">
    <property type="entry name" value="MethylDNA_cys_MeTrfase_AS"/>
</dbReference>
<dbReference type="EMBL" id="QNSB01000005">
    <property type="protein sequence ID" value="RBP71490.1"/>
    <property type="molecule type" value="Genomic_DNA"/>
</dbReference>
<keyword evidence="5 9" id="KW-0808">Transferase</keyword>
<dbReference type="SUPFAM" id="SSF53155">
    <property type="entry name" value="Methylated DNA-protein cysteine methyltransferase domain"/>
    <property type="match status" value="1"/>
</dbReference>
<dbReference type="InterPro" id="IPR036388">
    <property type="entry name" value="WH-like_DNA-bd_sf"/>
</dbReference>
<dbReference type="AlphaFoldDB" id="A0A366IJL6"/>
<dbReference type="SUPFAM" id="SSF46767">
    <property type="entry name" value="Methylated DNA-protein cysteine methyltransferase, C-terminal domain"/>
    <property type="match status" value="1"/>
</dbReference>
<comment type="caution">
    <text evidence="13">The sequence shown here is derived from an EMBL/GenBank/DDBJ whole genome shotgun (WGS) entry which is preliminary data.</text>
</comment>
<accession>A0A366IJL6</accession>
<dbReference type="InterPro" id="IPR008332">
    <property type="entry name" value="MethylG_MeTrfase_N"/>
</dbReference>
<evidence type="ECO:0000256" key="7">
    <source>
        <dbReference type="ARBA" id="ARBA00023204"/>
    </source>
</evidence>
<keyword evidence="3 9" id="KW-0963">Cytoplasm</keyword>
<evidence type="ECO:0000313" key="13">
    <source>
        <dbReference type="EMBL" id="RBP71490.1"/>
    </source>
</evidence>
<keyword evidence="14" id="KW-1185">Reference proteome</keyword>
<dbReference type="RefSeq" id="WP_113904001.1">
    <property type="nucleotide sequence ID" value="NZ_QNSB01000005.1"/>
</dbReference>
<evidence type="ECO:0000256" key="2">
    <source>
        <dbReference type="ARBA" id="ARBA00008711"/>
    </source>
</evidence>
<proteinExistence type="inferred from homology"/>
<keyword evidence="4 9" id="KW-0489">Methyltransferase</keyword>
<evidence type="ECO:0000259" key="11">
    <source>
        <dbReference type="Pfam" id="PF01035"/>
    </source>
</evidence>
<name>A0A366IJL6_9MICO</name>
<dbReference type="InterPro" id="IPR014048">
    <property type="entry name" value="MethylDNA_cys_MeTrfase_DNA-bd"/>
</dbReference>
<feature type="active site" description="Nucleophile; methyl group acceptor" evidence="9">
    <location>
        <position position="165"/>
    </location>
</feature>
<evidence type="ECO:0000256" key="10">
    <source>
        <dbReference type="SAM" id="MobiDB-lite"/>
    </source>
</evidence>
<feature type="region of interest" description="Disordered" evidence="10">
    <location>
        <begin position="1"/>
        <end position="25"/>
    </location>
</feature>
<dbReference type="Proteomes" id="UP000253509">
    <property type="component" value="Unassembled WGS sequence"/>
</dbReference>
<organism evidence="13 14">
    <name type="scientific">Brevibacterium celere</name>
    <dbReference type="NCBI Taxonomy" id="225845"/>
    <lineage>
        <taxon>Bacteria</taxon>
        <taxon>Bacillati</taxon>
        <taxon>Actinomycetota</taxon>
        <taxon>Actinomycetes</taxon>
        <taxon>Micrococcales</taxon>
        <taxon>Brevibacteriaceae</taxon>
        <taxon>Brevibacterium</taxon>
    </lineage>
</organism>
<reference evidence="13 14" key="1">
    <citation type="submission" date="2018-06" db="EMBL/GenBank/DDBJ databases">
        <title>Freshwater and sediment microbial communities from various areas in North America, analyzing microbe dynamics in response to fracking.</title>
        <authorList>
            <person name="Lamendella R."/>
        </authorList>
    </citation>
    <scope>NUCLEOTIDE SEQUENCE [LARGE SCALE GENOMIC DNA]</scope>
    <source>
        <strain evidence="13 14">3b_TX</strain>
    </source>
</reference>
<keyword evidence="7 9" id="KW-0234">DNA repair</keyword>
<comment type="catalytic activity">
    <reaction evidence="1 9">
        <text>a 4-O-methyl-thymidine in DNA + L-cysteinyl-[protein] = a thymidine in DNA + S-methyl-L-cysteinyl-[protein]</text>
        <dbReference type="Rhea" id="RHEA:53428"/>
        <dbReference type="Rhea" id="RHEA-COMP:10131"/>
        <dbReference type="Rhea" id="RHEA-COMP:10132"/>
        <dbReference type="Rhea" id="RHEA-COMP:13555"/>
        <dbReference type="Rhea" id="RHEA-COMP:13556"/>
        <dbReference type="ChEBI" id="CHEBI:29950"/>
        <dbReference type="ChEBI" id="CHEBI:82612"/>
        <dbReference type="ChEBI" id="CHEBI:137386"/>
        <dbReference type="ChEBI" id="CHEBI:137387"/>
        <dbReference type="EC" id="2.1.1.63"/>
    </reaction>
</comment>
<comment type="function">
    <text evidence="9">Involved in the cellular defense against the biological effects of O6-methylguanine (O6-MeG) and O4-methylthymine (O4-MeT) in DNA. Repairs the methylated nucleobase in DNA by stoichiometrically transferring the methyl group to a cysteine residue in the enzyme. This is a suicide reaction: the enzyme is irreversibly inactivated.</text>
</comment>
<dbReference type="NCBIfam" id="TIGR00589">
    <property type="entry name" value="ogt"/>
    <property type="match status" value="1"/>
</dbReference>
<dbReference type="Pfam" id="PF02870">
    <property type="entry name" value="Methyltransf_1N"/>
    <property type="match status" value="1"/>
</dbReference>
<evidence type="ECO:0000313" key="14">
    <source>
        <dbReference type="Proteomes" id="UP000253509"/>
    </source>
</evidence>
<dbReference type="InterPro" id="IPR036631">
    <property type="entry name" value="MGMT_N_sf"/>
</dbReference>
<dbReference type="Gene3D" id="1.10.10.10">
    <property type="entry name" value="Winged helix-like DNA-binding domain superfamily/Winged helix DNA-binding domain"/>
    <property type="match status" value="1"/>
</dbReference>
<dbReference type="Gene3D" id="3.30.160.70">
    <property type="entry name" value="Methylated DNA-protein cysteine methyltransferase domain"/>
    <property type="match status" value="1"/>
</dbReference>
<comment type="miscellaneous">
    <text evidence="9">This enzyme catalyzes only one turnover and therefore is not strictly catalytic. According to one definition, an enzyme is a biocatalyst that acts repeatedly and over many reaction cycles.</text>
</comment>
<evidence type="ECO:0000256" key="4">
    <source>
        <dbReference type="ARBA" id="ARBA00022603"/>
    </source>
</evidence>
<evidence type="ECO:0000259" key="12">
    <source>
        <dbReference type="Pfam" id="PF02870"/>
    </source>
</evidence>
<gene>
    <name evidence="13" type="ORF">DFO65_10589</name>
</gene>
<dbReference type="EC" id="2.1.1.63" evidence="9"/>
<evidence type="ECO:0000256" key="9">
    <source>
        <dbReference type="HAMAP-Rule" id="MF_00772"/>
    </source>
</evidence>
<comment type="catalytic activity">
    <reaction evidence="8 9">
        <text>a 6-O-methyl-2'-deoxyguanosine in DNA + L-cysteinyl-[protein] = S-methyl-L-cysteinyl-[protein] + a 2'-deoxyguanosine in DNA</text>
        <dbReference type="Rhea" id="RHEA:24000"/>
        <dbReference type="Rhea" id="RHEA-COMP:10131"/>
        <dbReference type="Rhea" id="RHEA-COMP:10132"/>
        <dbReference type="Rhea" id="RHEA-COMP:11367"/>
        <dbReference type="Rhea" id="RHEA-COMP:11368"/>
        <dbReference type="ChEBI" id="CHEBI:29950"/>
        <dbReference type="ChEBI" id="CHEBI:82612"/>
        <dbReference type="ChEBI" id="CHEBI:85445"/>
        <dbReference type="ChEBI" id="CHEBI:85448"/>
        <dbReference type="EC" id="2.1.1.63"/>
    </reaction>
</comment>
<dbReference type="GO" id="GO:0032259">
    <property type="term" value="P:methylation"/>
    <property type="evidence" value="ECO:0007669"/>
    <property type="project" value="UniProtKB-KW"/>
</dbReference>
<dbReference type="InterPro" id="IPR036217">
    <property type="entry name" value="MethylDNA_cys_MeTrfase_DNAb"/>
</dbReference>
<dbReference type="GO" id="GO:0003908">
    <property type="term" value="F:methylated-DNA-[protein]-cysteine S-methyltransferase activity"/>
    <property type="evidence" value="ECO:0007669"/>
    <property type="project" value="UniProtKB-UniRule"/>
</dbReference>
<dbReference type="GO" id="GO:0005737">
    <property type="term" value="C:cytoplasm"/>
    <property type="evidence" value="ECO:0007669"/>
    <property type="project" value="UniProtKB-SubCell"/>
</dbReference>
<comment type="similarity">
    <text evidence="2 9">Belongs to the MGMT family.</text>
</comment>
<dbReference type="PANTHER" id="PTHR10815">
    <property type="entry name" value="METHYLATED-DNA--PROTEIN-CYSTEINE METHYLTRANSFERASE"/>
    <property type="match status" value="1"/>
</dbReference>
<comment type="subcellular location">
    <subcellularLocation>
        <location evidence="9">Cytoplasm</location>
    </subcellularLocation>
</comment>
<evidence type="ECO:0000256" key="5">
    <source>
        <dbReference type="ARBA" id="ARBA00022679"/>
    </source>
</evidence>
<feature type="domain" description="Methylated-DNA-[protein]-cysteine S-methyltransferase DNA binding" evidence="11">
    <location>
        <begin position="114"/>
        <end position="193"/>
    </location>
</feature>
<evidence type="ECO:0000256" key="6">
    <source>
        <dbReference type="ARBA" id="ARBA00022763"/>
    </source>
</evidence>
<keyword evidence="6 9" id="KW-0227">DNA damage</keyword>
<dbReference type="GO" id="GO:0006307">
    <property type="term" value="P:DNA alkylation repair"/>
    <property type="evidence" value="ECO:0007669"/>
    <property type="project" value="UniProtKB-UniRule"/>
</dbReference>
<dbReference type="HAMAP" id="MF_00772">
    <property type="entry name" value="OGT"/>
    <property type="match status" value="1"/>
</dbReference>
<dbReference type="InterPro" id="IPR023546">
    <property type="entry name" value="MGMT"/>
</dbReference>
<dbReference type="PANTHER" id="PTHR10815:SF5">
    <property type="entry name" value="METHYLATED-DNA--PROTEIN-CYSTEINE METHYLTRANSFERASE"/>
    <property type="match status" value="1"/>
</dbReference>
<dbReference type="FunFam" id="1.10.10.10:FF:000214">
    <property type="entry name" value="Methylated-DNA--protein-cysteine methyltransferase"/>
    <property type="match status" value="1"/>
</dbReference>
<sequence length="199" mass="21271">MTTTHADAALPHDGTGREPKAPVRFAEPRPGALLTTVIGSPLGELLLTSDGHSLTGMYLGDFDETIARVEKRTAAHAREDDALDVFEVAAVQLGEYFTGARREFDLPLAPTGTEFQRQVWRALTTIPYGSTAGYGELAGWLGRPTAARAVGAANGRNPITIIVPCHRVIGANGTMTGYAWGAHTKHLLLDLEAGRRPLC</sequence>
<dbReference type="PROSITE" id="PS00374">
    <property type="entry name" value="MGMT"/>
    <property type="match status" value="1"/>
</dbReference>
<dbReference type="CDD" id="cd06445">
    <property type="entry name" value="ATase"/>
    <property type="match status" value="1"/>
</dbReference>
<feature type="domain" description="Methylguanine DNA methyltransferase ribonuclease-like" evidence="12">
    <location>
        <begin position="35"/>
        <end position="110"/>
    </location>
</feature>
<evidence type="ECO:0000256" key="8">
    <source>
        <dbReference type="ARBA" id="ARBA00049348"/>
    </source>
</evidence>
<protein>
    <recommendedName>
        <fullName evidence="9">Methylated-DNA--protein-cysteine methyltransferase</fullName>
        <ecNumber evidence="9">2.1.1.63</ecNumber>
    </recommendedName>
    <alternativeName>
        <fullName evidence="9">6-O-methylguanine-DNA methyltransferase</fullName>
        <shortName evidence="9">MGMT</shortName>
    </alternativeName>
    <alternativeName>
        <fullName evidence="9">O-6-methylguanine-DNA-alkyltransferase</fullName>
    </alternativeName>
</protein>